<dbReference type="KEGG" id="mgg:MPLG2_2118"/>
<dbReference type="CDD" id="cd06279">
    <property type="entry name" value="PBP1_LacI-like"/>
    <property type="match status" value="1"/>
</dbReference>
<dbReference type="Pfam" id="PF13377">
    <property type="entry name" value="Peripla_BP_3"/>
    <property type="match status" value="1"/>
</dbReference>
<keyword evidence="6" id="KW-1185">Reference proteome</keyword>
<evidence type="ECO:0000259" key="4">
    <source>
        <dbReference type="PROSITE" id="PS50932"/>
    </source>
</evidence>
<dbReference type="OrthoDB" id="59108at2"/>
<dbReference type="GO" id="GO:0003700">
    <property type="term" value="F:DNA-binding transcription factor activity"/>
    <property type="evidence" value="ECO:0007669"/>
    <property type="project" value="TreeGrafter"/>
</dbReference>
<keyword evidence="3" id="KW-0804">Transcription</keyword>
<gene>
    <name evidence="5" type="ORF">MPLG2_2118</name>
</gene>
<evidence type="ECO:0000256" key="3">
    <source>
        <dbReference type="ARBA" id="ARBA00023163"/>
    </source>
</evidence>
<proteinExistence type="predicted"/>
<dbReference type="Gene3D" id="1.10.260.40">
    <property type="entry name" value="lambda repressor-like DNA-binding domains"/>
    <property type="match status" value="1"/>
</dbReference>
<evidence type="ECO:0000256" key="2">
    <source>
        <dbReference type="ARBA" id="ARBA00023125"/>
    </source>
</evidence>
<dbReference type="RefSeq" id="WP_105185936.1">
    <property type="nucleotide sequence ID" value="NZ_BAAAGO010000040.1"/>
</dbReference>
<dbReference type="EMBL" id="LT985188">
    <property type="protein sequence ID" value="SPD87148.1"/>
    <property type="molecule type" value="Genomic_DNA"/>
</dbReference>
<dbReference type="PANTHER" id="PTHR30146:SF138">
    <property type="entry name" value="TRANSCRIPTIONAL REGULATORY PROTEIN"/>
    <property type="match status" value="1"/>
</dbReference>
<sequence>MRVTMKDVADVMGVSVMTVSNAFNRPDQLSVDLRDRILVRAQKMGYGAPNAAARNLRQGRTNCYGVVFSESLNYAFSDPYSVLWLSGLSQSLEQAGKTMMLLPVSQPSPANLDLVRRASVDGIAGLCASGPVLEVAKQTGLPVVTTALAGADGSWVAIDDHAAGRQVGRHVRRLGHRDVALVVEQVMPIHDADPIEQSLADYRVKLDDYRHQGLYDLWVRVDGLISGLGDQLDLRVVSAGLNSRRSGRLAAELLLDQLARPTAIVCVSDVLAFGVLDATHDRGLVPGRDVTVIGFDDLPEAERQGLTTVHQPIHDKGRLVGELLLDPAQGPRQVTLPHTLMVRATSAPPRSN</sequence>
<dbReference type="SMART" id="SM00354">
    <property type="entry name" value="HTH_LACI"/>
    <property type="match status" value="1"/>
</dbReference>
<evidence type="ECO:0000256" key="1">
    <source>
        <dbReference type="ARBA" id="ARBA00023015"/>
    </source>
</evidence>
<dbReference type="InterPro" id="IPR028082">
    <property type="entry name" value="Peripla_BP_I"/>
</dbReference>
<dbReference type="Pfam" id="PF00356">
    <property type="entry name" value="LacI"/>
    <property type="match status" value="1"/>
</dbReference>
<dbReference type="GO" id="GO:0000976">
    <property type="term" value="F:transcription cis-regulatory region binding"/>
    <property type="evidence" value="ECO:0007669"/>
    <property type="project" value="TreeGrafter"/>
</dbReference>
<dbReference type="PROSITE" id="PS50932">
    <property type="entry name" value="HTH_LACI_2"/>
    <property type="match status" value="1"/>
</dbReference>
<organism evidence="5 6">
    <name type="scientific">Micropruina glycogenica</name>
    <dbReference type="NCBI Taxonomy" id="75385"/>
    <lineage>
        <taxon>Bacteria</taxon>
        <taxon>Bacillati</taxon>
        <taxon>Actinomycetota</taxon>
        <taxon>Actinomycetes</taxon>
        <taxon>Propionibacteriales</taxon>
        <taxon>Nocardioidaceae</taxon>
        <taxon>Micropruina</taxon>
    </lineage>
</organism>
<feature type="domain" description="HTH lacI-type" evidence="4">
    <location>
        <begin position="3"/>
        <end position="58"/>
    </location>
</feature>
<dbReference type="AlphaFoldDB" id="A0A2N9JHY4"/>
<evidence type="ECO:0000313" key="5">
    <source>
        <dbReference type="EMBL" id="SPD87148.1"/>
    </source>
</evidence>
<protein>
    <submittedName>
        <fullName evidence="5">Putative Transcriptional regulator, sugar-binding</fullName>
    </submittedName>
</protein>
<dbReference type="InterPro" id="IPR046335">
    <property type="entry name" value="LacI/GalR-like_sensor"/>
</dbReference>
<accession>A0A2N9JHY4</accession>
<evidence type="ECO:0000313" key="6">
    <source>
        <dbReference type="Proteomes" id="UP000238164"/>
    </source>
</evidence>
<dbReference type="CDD" id="cd01392">
    <property type="entry name" value="HTH_LacI"/>
    <property type="match status" value="1"/>
</dbReference>
<dbReference type="PANTHER" id="PTHR30146">
    <property type="entry name" value="LACI-RELATED TRANSCRIPTIONAL REPRESSOR"/>
    <property type="match status" value="1"/>
</dbReference>
<dbReference type="Proteomes" id="UP000238164">
    <property type="component" value="Chromosome 1"/>
</dbReference>
<name>A0A2N9JHY4_9ACTN</name>
<keyword evidence="1" id="KW-0805">Transcription regulation</keyword>
<dbReference type="InterPro" id="IPR000843">
    <property type="entry name" value="HTH_LacI"/>
</dbReference>
<dbReference type="Gene3D" id="3.40.50.2300">
    <property type="match status" value="2"/>
</dbReference>
<dbReference type="SUPFAM" id="SSF47413">
    <property type="entry name" value="lambda repressor-like DNA-binding domains"/>
    <property type="match status" value="1"/>
</dbReference>
<keyword evidence="2" id="KW-0238">DNA-binding</keyword>
<dbReference type="InterPro" id="IPR010982">
    <property type="entry name" value="Lambda_DNA-bd_dom_sf"/>
</dbReference>
<dbReference type="SUPFAM" id="SSF53822">
    <property type="entry name" value="Periplasmic binding protein-like I"/>
    <property type="match status" value="1"/>
</dbReference>
<reference evidence="5 6" key="1">
    <citation type="submission" date="2018-02" db="EMBL/GenBank/DDBJ databases">
        <authorList>
            <person name="Cohen D.B."/>
            <person name="Kent A.D."/>
        </authorList>
    </citation>
    <scope>NUCLEOTIDE SEQUENCE [LARGE SCALE GENOMIC DNA]</scope>
    <source>
        <strain evidence="5">1</strain>
    </source>
</reference>